<dbReference type="EMBL" id="JAAVLX010000003">
    <property type="protein sequence ID" value="NOJ39647.1"/>
    <property type="molecule type" value="Genomic_DNA"/>
</dbReference>
<dbReference type="Pfam" id="PF13302">
    <property type="entry name" value="Acetyltransf_3"/>
    <property type="match status" value="1"/>
</dbReference>
<dbReference type="RefSeq" id="WP_171578918.1">
    <property type="nucleotide sequence ID" value="NZ_JAAVLX010000003.1"/>
</dbReference>
<gene>
    <name evidence="2" type="ORF">HCN58_08525</name>
</gene>
<dbReference type="SUPFAM" id="SSF55729">
    <property type="entry name" value="Acyl-CoA N-acyltransferases (Nat)"/>
    <property type="match status" value="1"/>
</dbReference>
<evidence type="ECO:0000313" key="3">
    <source>
        <dbReference type="Proteomes" id="UP000544122"/>
    </source>
</evidence>
<evidence type="ECO:0000259" key="1">
    <source>
        <dbReference type="PROSITE" id="PS51186"/>
    </source>
</evidence>
<reference evidence="2 3" key="1">
    <citation type="submission" date="2020-03" db="EMBL/GenBank/DDBJ databases">
        <title>Bradyrhizobium diversity isolated from nodules of Indigofera sp.</title>
        <authorList>
            <person name="Klepa M."/>
            <person name="Helene L."/>
            <person name="Hungria M."/>
        </authorList>
    </citation>
    <scope>NUCLEOTIDE SEQUENCE [LARGE SCALE GENOMIC DNA]</scope>
    <source>
        <strain evidence="2 3">WSM 1791</strain>
    </source>
</reference>
<name>A0A7Y4LUS2_9BRAD</name>
<dbReference type="InterPro" id="IPR016181">
    <property type="entry name" value="Acyl_CoA_acyltransferase"/>
</dbReference>
<dbReference type="PROSITE" id="PS51186">
    <property type="entry name" value="GNAT"/>
    <property type="match status" value="1"/>
</dbReference>
<protein>
    <submittedName>
        <fullName evidence="2">GNAT family N-acetyltransferase</fullName>
    </submittedName>
</protein>
<dbReference type="Gene3D" id="3.40.630.30">
    <property type="match status" value="1"/>
</dbReference>
<accession>A0A7Y4LUS2</accession>
<keyword evidence="2" id="KW-0808">Transferase</keyword>
<dbReference type="PANTHER" id="PTHR43792">
    <property type="entry name" value="GNAT FAMILY, PUTATIVE (AFU_ORTHOLOGUE AFUA_3G00765)-RELATED-RELATED"/>
    <property type="match status" value="1"/>
</dbReference>
<dbReference type="GO" id="GO:0016747">
    <property type="term" value="F:acyltransferase activity, transferring groups other than amino-acyl groups"/>
    <property type="evidence" value="ECO:0007669"/>
    <property type="project" value="InterPro"/>
</dbReference>
<evidence type="ECO:0000313" key="2">
    <source>
        <dbReference type="EMBL" id="NOJ39647.1"/>
    </source>
</evidence>
<dbReference type="InterPro" id="IPR000182">
    <property type="entry name" value="GNAT_dom"/>
</dbReference>
<comment type="caution">
    <text evidence="2">The sequence shown here is derived from an EMBL/GenBank/DDBJ whole genome shotgun (WGS) entry which is preliminary data.</text>
</comment>
<organism evidence="2 3">
    <name type="scientific">Bradyrhizobium australiense</name>
    <dbReference type="NCBI Taxonomy" id="2721161"/>
    <lineage>
        <taxon>Bacteria</taxon>
        <taxon>Pseudomonadati</taxon>
        <taxon>Pseudomonadota</taxon>
        <taxon>Alphaproteobacteria</taxon>
        <taxon>Hyphomicrobiales</taxon>
        <taxon>Nitrobacteraceae</taxon>
        <taxon>Bradyrhizobium</taxon>
    </lineage>
</organism>
<dbReference type="Proteomes" id="UP000544122">
    <property type="component" value="Unassembled WGS sequence"/>
</dbReference>
<dbReference type="PANTHER" id="PTHR43792:SF1">
    <property type="entry name" value="N-ACETYLTRANSFERASE DOMAIN-CONTAINING PROTEIN"/>
    <property type="match status" value="1"/>
</dbReference>
<proteinExistence type="predicted"/>
<sequence length="200" mass="22304">MIPPLKPGAKLLKVYGPVIETARLILRPWRSDDIAANTAMLSDPDTARFITPDGKAITTEIGGWRNAAVISGHWALYGFGMFAVEEKSSRRYIGRVGPWCPPGYPGFEVGWGIDREYRGKGYAVEAARVSIDWVFATFEIGEIIHCIESVNAPSQAVARRLGARRDGEIDLFGKINERWVTSRDRWKGSSAEIEPWNDSH</sequence>
<dbReference type="AlphaFoldDB" id="A0A7Y4LUS2"/>
<dbReference type="InterPro" id="IPR051531">
    <property type="entry name" value="N-acetyltransferase"/>
</dbReference>
<feature type="domain" description="N-acetyltransferase" evidence="1">
    <location>
        <begin position="24"/>
        <end position="186"/>
    </location>
</feature>
<keyword evidence="3" id="KW-1185">Reference proteome</keyword>